<keyword evidence="5" id="KW-1185">Reference proteome</keyword>
<dbReference type="Proteomes" id="UP001516023">
    <property type="component" value="Unassembled WGS sequence"/>
</dbReference>
<dbReference type="Pfam" id="PF20710">
    <property type="entry name" value="DUF6824"/>
    <property type="match status" value="1"/>
</dbReference>
<keyword evidence="2" id="KW-0812">Transmembrane</keyword>
<accession>A0ABD3PHI4</accession>
<dbReference type="EMBL" id="JABMIG020000180">
    <property type="protein sequence ID" value="KAL3787187.1"/>
    <property type="molecule type" value="Genomic_DNA"/>
</dbReference>
<evidence type="ECO:0000313" key="5">
    <source>
        <dbReference type="Proteomes" id="UP001516023"/>
    </source>
</evidence>
<organism evidence="4 5">
    <name type="scientific">Cyclotella cryptica</name>
    <dbReference type="NCBI Taxonomy" id="29204"/>
    <lineage>
        <taxon>Eukaryota</taxon>
        <taxon>Sar</taxon>
        <taxon>Stramenopiles</taxon>
        <taxon>Ochrophyta</taxon>
        <taxon>Bacillariophyta</taxon>
        <taxon>Coscinodiscophyceae</taxon>
        <taxon>Thalassiosirophycidae</taxon>
        <taxon>Stephanodiscales</taxon>
        <taxon>Stephanodiscaceae</taxon>
        <taxon>Cyclotella</taxon>
    </lineage>
</organism>
<proteinExistence type="predicted"/>
<protein>
    <recommendedName>
        <fullName evidence="3">DUF6824 domain-containing protein</fullName>
    </recommendedName>
</protein>
<name>A0ABD3PHI4_9STRA</name>
<evidence type="ECO:0000256" key="1">
    <source>
        <dbReference type="SAM" id="MobiDB-lite"/>
    </source>
</evidence>
<dbReference type="AlphaFoldDB" id="A0ABD3PHI4"/>
<sequence length="634" mass="70668">MKTSTSKNEDVPMPPGTEAIFDITCNDVVMGRGSGTQNHCGNVTYRKLVYLNKVRNVVAPLPFFVIMSILVLSSSWLKLCQLHSFQKELYATSSKFDKLKISKAIVAAIRKFGGRFLQSEGDTGHFDIGDKRAWDKTSQALREGQTEVRARLAEEAQNAPNGASKVAEYQQVISEQTFLAYACKVLQSLYDPDSGSSTSCGPNCPHAKRRARLNREEYMAFQHAVQREHSGRNVFDVQPPIQPQNPFMPPHQNFTHVNHNGVAHLNAMNNYYAYVSPEPYSSGRPPVNMDGSIPDLPQVIPAESSNTWQFPQRLSFHQPQVVYEPQRHPHAEEDKNRSSEGGSSTDDAVDYGQKTDLNDQYSIASFDTESLRKLLTDDVDMDSVAVSKQLEEMIRRKSHGLIRIDAVEAFEDLVFEEDSAGCMKMEFPLPQVANASDRHVSGLTDRGESLMEMSLLTIDDRGSVPALKAIDEKSESGDKRPSRVSFALDTVSTMTLLMDIGSMSDLYDHCENEPPQDVKIGKSSSLLGRQMGLPLRPSAAKREEFRIPDVIPTKSSEDSRRQRISTLTLSEASVLQSDIEFNELVKNGPAPTSDISLKADSMSFANMSFSNMSLMTVLDDSEKFDDDEHDFTHD</sequence>
<feature type="compositionally biased region" description="Basic and acidic residues" evidence="1">
    <location>
        <begin position="325"/>
        <end position="338"/>
    </location>
</feature>
<gene>
    <name evidence="4" type="ORF">HJC23_010197</name>
</gene>
<reference evidence="4 5" key="1">
    <citation type="journal article" date="2020" name="G3 (Bethesda)">
        <title>Improved Reference Genome for Cyclotella cryptica CCMP332, a Model for Cell Wall Morphogenesis, Salinity Adaptation, and Lipid Production in Diatoms (Bacillariophyta).</title>
        <authorList>
            <person name="Roberts W.R."/>
            <person name="Downey K.M."/>
            <person name="Ruck E.C."/>
            <person name="Traller J.C."/>
            <person name="Alverson A.J."/>
        </authorList>
    </citation>
    <scope>NUCLEOTIDE SEQUENCE [LARGE SCALE GENOMIC DNA]</scope>
    <source>
        <strain evidence="4 5">CCMP332</strain>
    </source>
</reference>
<comment type="caution">
    <text evidence="4">The sequence shown here is derived from an EMBL/GenBank/DDBJ whole genome shotgun (WGS) entry which is preliminary data.</text>
</comment>
<keyword evidence="2" id="KW-1133">Transmembrane helix</keyword>
<dbReference type="InterPro" id="IPR049227">
    <property type="entry name" value="DUF6824"/>
</dbReference>
<evidence type="ECO:0000256" key="2">
    <source>
        <dbReference type="SAM" id="Phobius"/>
    </source>
</evidence>
<evidence type="ECO:0000313" key="4">
    <source>
        <dbReference type="EMBL" id="KAL3787187.1"/>
    </source>
</evidence>
<feature type="domain" description="DUF6824" evidence="3">
    <location>
        <begin position="84"/>
        <end position="143"/>
    </location>
</feature>
<feature type="region of interest" description="Disordered" evidence="1">
    <location>
        <begin position="325"/>
        <end position="354"/>
    </location>
</feature>
<keyword evidence="2" id="KW-0472">Membrane</keyword>
<feature type="transmembrane region" description="Helical" evidence="2">
    <location>
        <begin position="57"/>
        <end position="77"/>
    </location>
</feature>
<evidence type="ECO:0000259" key="3">
    <source>
        <dbReference type="Pfam" id="PF20710"/>
    </source>
</evidence>